<protein>
    <recommendedName>
        <fullName evidence="8">CWH43-like N-terminal domain-containing protein</fullName>
    </recommendedName>
</protein>
<comment type="similarity">
    <text evidence="2">Belongs to the DRAM/TMEM150 family.</text>
</comment>
<feature type="signal peptide" evidence="7">
    <location>
        <begin position="1"/>
        <end position="18"/>
    </location>
</feature>
<feature type="transmembrane region" description="Helical" evidence="6">
    <location>
        <begin position="198"/>
        <end position="218"/>
    </location>
</feature>
<evidence type="ECO:0000256" key="6">
    <source>
        <dbReference type="SAM" id="Phobius"/>
    </source>
</evidence>
<gene>
    <name evidence="9" type="ORF">NDU88_004124</name>
</gene>
<dbReference type="EMBL" id="JANPWB010000008">
    <property type="protein sequence ID" value="KAJ1163669.1"/>
    <property type="molecule type" value="Genomic_DNA"/>
</dbReference>
<keyword evidence="5 6" id="KW-0472">Membrane</keyword>
<dbReference type="GO" id="GO:0010506">
    <property type="term" value="P:regulation of autophagy"/>
    <property type="evidence" value="ECO:0007669"/>
    <property type="project" value="TreeGrafter"/>
</dbReference>
<sequence length="398" mass="44561">MGALECFLHSCWAARVVGTWCTRWSASCTRAEQRVLKGNSGSGGALLGARRARAEQRVFLLGGAGTVMEAVRRLPPLLGSRRWRGRVSPAASPQGSRRWIDLLHRCQRCLPREICRRSPLPAVFRRYSYLTRYPDPLQPCTVGCIMLGLPEGLAYIPSLLVIWSAAAFIISYVTAVSLGHVEPLVPYISDTGTTPPESAIFGFMISITSFLGTFTMYARYKIVQKQNEVATFIPHWFNMMSLVFGVLGCIGMVIVATFQERSVPIVHDVGALLTFICGVFYILLQSMISLKSSPHWSSTRLCRIRMAISIVSLAALIPMIICASLIFFSHREWETGKKITRAHCKHHCLSDLHYRIHLASAICEWIVAFGFVSYFLTYVQEFQQAKLKIITELNGGYR</sequence>
<evidence type="ECO:0000256" key="3">
    <source>
        <dbReference type="ARBA" id="ARBA00022692"/>
    </source>
</evidence>
<keyword evidence="3 6" id="KW-0812">Transmembrane</keyword>
<evidence type="ECO:0000256" key="2">
    <source>
        <dbReference type="ARBA" id="ARBA00006565"/>
    </source>
</evidence>
<dbReference type="Pfam" id="PF10277">
    <property type="entry name" value="Frag1"/>
    <property type="match status" value="1"/>
</dbReference>
<dbReference type="InterPro" id="IPR019402">
    <property type="entry name" value="CWH43_N"/>
</dbReference>
<evidence type="ECO:0000313" key="9">
    <source>
        <dbReference type="EMBL" id="KAJ1163669.1"/>
    </source>
</evidence>
<dbReference type="GO" id="GO:0005764">
    <property type="term" value="C:lysosome"/>
    <property type="evidence" value="ECO:0007669"/>
    <property type="project" value="TreeGrafter"/>
</dbReference>
<dbReference type="PANTHER" id="PTHR21324:SF11">
    <property type="entry name" value="DNA DAMAGE-REGULATED AUTOPHAGY MODULATOR PROTEIN 1"/>
    <property type="match status" value="1"/>
</dbReference>
<dbReference type="AlphaFoldDB" id="A0AAV7SI12"/>
<evidence type="ECO:0000256" key="7">
    <source>
        <dbReference type="SAM" id="SignalP"/>
    </source>
</evidence>
<feature type="transmembrane region" description="Helical" evidence="6">
    <location>
        <begin position="239"/>
        <end position="259"/>
    </location>
</feature>
<comment type="caution">
    <text evidence="9">The sequence shown here is derived from an EMBL/GenBank/DDBJ whole genome shotgun (WGS) entry which is preliminary data.</text>
</comment>
<proteinExistence type="inferred from homology"/>
<evidence type="ECO:0000256" key="1">
    <source>
        <dbReference type="ARBA" id="ARBA00004127"/>
    </source>
</evidence>
<feature type="transmembrane region" description="Helical" evidence="6">
    <location>
        <begin position="265"/>
        <end position="284"/>
    </location>
</feature>
<reference evidence="9" key="1">
    <citation type="journal article" date="2022" name="bioRxiv">
        <title>Sequencing and chromosome-scale assembly of the giantPleurodeles waltlgenome.</title>
        <authorList>
            <person name="Brown T."/>
            <person name="Elewa A."/>
            <person name="Iarovenko S."/>
            <person name="Subramanian E."/>
            <person name="Araus A.J."/>
            <person name="Petzold A."/>
            <person name="Susuki M."/>
            <person name="Suzuki K.-i.T."/>
            <person name="Hayashi T."/>
            <person name="Toyoda A."/>
            <person name="Oliveira C."/>
            <person name="Osipova E."/>
            <person name="Leigh N.D."/>
            <person name="Simon A."/>
            <person name="Yun M.H."/>
        </authorList>
    </citation>
    <scope>NUCLEOTIDE SEQUENCE</scope>
    <source>
        <strain evidence="9">20211129_DDA</strain>
        <tissue evidence="9">Liver</tissue>
    </source>
</reference>
<feature type="transmembrane region" description="Helical" evidence="6">
    <location>
        <begin position="356"/>
        <end position="379"/>
    </location>
</feature>
<feature type="transmembrane region" description="Helical" evidence="6">
    <location>
        <begin position="304"/>
        <end position="328"/>
    </location>
</feature>
<dbReference type="InterPro" id="IPR050911">
    <property type="entry name" value="DRAM/TMEM150_Autophagy_Mod"/>
</dbReference>
<keyword evidence="10" id="KW-1185">Reference proteome</keyword>
<feature type="transmembrane region" description="Helical" evidence="6">
    <location>
        <begin position="153"/>
        <end position="178"/>
    </location>
</feature>
<accession>A0AAV7SI12</accession>
<evidence type="ECO:0000256" key="4">
    <source>
        <dbReference type="ARBA" id="ARBA00022989"/>
    </source>
</evidence>
<keyword evidence="4 6" id="KW-1133">Transmembrane helix</keyword>
<evidence type="ECO:0000256" key="5">
    <source>
        <dbReference type="ARBA" id="ARBA00023136"/>
    </source>
</evidence>
<dbReference type="Proteomes" id="UP001066276">
    <property type="component" value="Chromosome 4_2"/>
</dbReference>
<organism evidence="9 10">
    <name type="scientific">Pleurodeles waltl</name>
    <name type="common">Iberian ribbed newt</name>
    <dbReference type="NCBI Taxonomy" id="8319"/>
    <lineage>
        <taxon>Eukaryota</taxon>
        <taxon>Metazoa</taxon>
        <taxon>Chordata</taxon>
        <taxon>Craniata</taxon>
        <taxon>Vertebrata</taxon>
        <taxon>Euteleostomi</taxon>
        <taxon>Amphibia</taxon>
        <taxon>Batrachia</taxon>
        <taxon>Caudata</taxon>
        <taxon>Salamandroidea</taxon>
        <taxon>Salamandridae</taxon>
        <taxon>Pleurodelinae</taxon>
        <taxon>Pleurodeles</taxon>
    </lineage>
</organism>
<feature type="chain" id="PRO_5043395285" description="CWH43-like N-terminal domain-containing protein" evidence="7">
    <location>
        <begin position="19"/>
        <end position="398"/>
    </location>
</feature>
<comment type="subcellular location">
    <subcellularLocation>
        <location evidence="1">Endomembrane system</location>
        <topology evidence="1">Multi-pass membrane protein</topology>
    </subcellularLocation>
</comment>
<dbReference type="GO" id="GO:0012505">
    <property type="term" value="C:endomembrane system"/>
    <property type="evidence" value="ECO:0007669"/>
    <property type="project" value="UniProtKB-SubCell"/>
</dbReference>
<name>A0AAV7SI12_PLEWA</name>
<evidence type="ECO:0000259" key="8">
    <source>
        <dbReference type="Pfam" id="PF10277"/>
    </source>
</evidence>
<dbReference type="PANTHER" id="PTHR21324">
    <property type="entry name" value="FASTING-INDUCIBLE INTEGRAL MEMBRANE PROTEIN TM6P1-RELATED"/>
    <property type="match status" value="1"/>
</dbReference>
<keyword evidence="7" id="KW-0732">Signal</keyword>
<evidence type="ECO:0000313" key="10">
    <source>
        <dbReference type="Proteomes" id="UP001066276"/>
    </source>
</evidence>
<feature type="domain" description="CWH43-like N-terminal" evidence="8">
    <location>
        <begin position="153"/>
        <end position="384"/>
    </location>
</feature>